<dbReference type="InterPro" id="IPR021410">
    <property type="entry name" value="FAF"/>
</dbReference>
<evidence type="ECO:0000313" key="3">
    <source>
        <dbReference type="Proteomes" id="UP001341840"/>
    </source>
</evidence>
<evidence type="ECO:0000313" key="2">
    <source>
        <dbReference type="EMBL" id="MED6186126.1"/>
    </source>
</evidence>
<dbReference type="Proteomes" id="UP001341840">
    <property type="component" value="Unassembled WGS sequence"/>
</dbReference>
<feature type="compositionally biased region" description="Acidic residues" evidence="1">
    <location>
        <begin position="208"/>
        <end position="249"/>
    </location>
</feature>
<sequence length="282" mass="31768">MMAVQQNNTKFVGTCWTSILMCNNNNKSKDEETVMNCIVKPLPPYVVANTKTCLSDKSLQICTESLGSETGSDHLLFSSSSSYNTTIPSHHRSQSQIQVQAQKPLCQEKVQQLIPKEDYCGNNNNLVVMNKCTPRSPSSSFPPPMPWLRTLSRRRDSNGRLFLEALPATVADGDDDDDSSHKNKKKNNKLCAQRQDGRLVLTFAAPKEEEEEEFEEDDNVVDEEEEEYEDDEEIEEANDDDDNNGDDDYLVQHKSNNSNSIISCKDSGMSFLLWEPHCIATS</sequence>
<keyword evidence="3" id="KW-1185">Reference proteome</keyword>
<name>A0ABU6WL46_9FABA</name>
<proteinExistence type="predicted"/>
<comment type="caution">
    <text evidence="2">The sequence shown here is derived from an EMBL/GenBank/DDBJ whole genome shotgun (WGS) entry which is preliminary data.</text>
</comment>
<dbReference type="PANTHER" id="PTHR33155:SF3">
    <property type="entry name" value="PROTEIN FAF-LIKE, CHLOROPLASTIC"/>
    <property type="match status" value="1"/>
</dbReference>
<dbReference type="PANTHER" id="PTHR33155">
    <property type="entry name" value="FANTASTIC FOUR-LIKE PROTEIN (DUF3049)"/>
    <property type="match status" value="1"/>
</dbReference>
<feature type="region of interest" description="Disordered" evidence="1">
    <location>
        <begin position="205"/>
        <end position="260"/>
    </location>
</feature>
<dbReference type="EMBL" id="JASCZI010181856">
    <property type="protein sequence ID" value="MED6186126.1"/>
    <property type="molecule type" value="Genomic_DNA"/>
</dbReference>
<accession>A0ABU6WL46</accession>
<evidence type="ECO:0000256" key="1">
    <source>
        <dbReference type="SAM" id="MobiDB-lite"/>
    </source>
</evidence>
<feature type="region of interest" description="Disordered" evidence="1">
    <location>
        <begin position="170"/>
        <end position="189"/>
    </location>
</feature>
<organism evidence="2 3">
    <name type="scientific">Stylosanthes scabra</name>
    <dbReference type="NCBI Taxonomy" id="79078"/>
    <lineage>
        <taxon>Eukaryota</taxon>
        <taxon>Viridiplantae</taxon>
        <taxon>Streptophyta</taxon>
        <taxon>Embryophyta</taxon>
        <taxon>Tracheophyta</taxon>
        <taxon>Spermatophyta</taxon>
        <taxon>Magnoliopsida</taxon>
        <taxon>eudicotyledons</taxon>
        <taxon>Gunneridae</taxon>
        <taxon>Pentapetalae</taxon>
        <taxon>rosids</taxon>
        <taxon>fabids</taxon>
        <taxon>Fabales</taxon>
        <taxon>Fabaceae</taxon>
        <taxon>Papilionoideae</taxon>
        <taxon>50 kb inversion clade</taxon>
        <taxon>dalbergioids sensu lato</taxon>
        <taxon>Dalbergieae</taxon>
        <taxon>Pterocarpus clade</taxon>
        <taxon>Stylosanthes</taxon>
    </lineage>
</organism>
<gene>
    <name evidence="2" type="ORF">PIB30_063845</name>
</gene>
<reference evidence="2 3" key="1">
    <citation type="journal article" date="2023" name="Plants (Basel)">
        <title>Bridging the Gap: Combining Genomics and Transcriptomics Approaches to Understand Stylosanthes scabra, an Orphan Legume from the Brazilian Caatinga.</title>
        <authorList>
            <person name="Ferreira-Neto J.R.C."/>
            <person name="da Silva M.D."/>
            <person name="Binneck E."/>
            <person name="de Melo N.F."/>
            <person name="da Silva R.H."/>
            <person name="de Melo A.L.T.M."/>
            <person name="Pandolfi V."/>
            <person name="Bustamante F.O."/>
            <person name="Brasileiro-Vidal A.C."/>
            <person name="Benko-Iseppon A.M."/>
        </authorList>
    </citation>
    <scope>NUCLEOTIDE SEQUENCE [LARGE SCALE GENOMIC DNA]</scope>
    <source>
        <tissue evidence="2">Leaves</tissue>
    </source>
</reference>
<protein>
    <submittedName>
        <fullName evidence="2">Uncharacterized protein</fullName>
    </submittedName>
</protein>